<dbReference type="GO" id="GO:0006044">
    <property type="term" value="P:N-acetylglucosamine metabolic process"/>
    <property type="evidence" value="ECO:0007669"/>
    <property type="project" value="TreeGrafter"/>
</dbReference>
<dbReference type="SUPFAM" id="SSF52540">
    <property type="entry name" value="P-loop containing nucleoside triphosphate hydrolases"/>
    <property type="match status" value="1"/>
</dbReference>
<dbReference type="InterPro" id="IPR051135">
    <property type="entry name" value="Gal/GlcNAc/GalNAc_ST"/>
</dbReference>
<reference evidence="1" key="1">
    <citation type="journal article" date="2019" name="Microbiol. Resour. Announc.">
        <title>Complete Genome Sequence of Rubrobacter xylanophilus Strain AA3-22, Isolated from Arima Onsen in Japan.</title>
        <authorList>
            <person name="Tomariguchi N."/>
            <person name="Miyazaki K."/>
        </authorList>
    </citation>
    <scope>NUCLEOTIDE SEQUENCE [LARGE SCALE GENOMIC DNA]</scope>
    <source>
        <strain evidence="1">AA3-22</strain>
    </source>
</reference>
<dbReference type="OrthoDB" id="663914at2"/>
<dbReference type="RefSeq" id="WP_143527354.1">
    <property type="nucleotide sequence ID" value="NZ_AP019791.1"/>
</dbReference>
<organism evidence="1 2">
    <name type="scientific">Rubrobacter xylanophilus</name>
    <dbReference type="NCBI Taxonomy" id="49319"/>
    <lineage>
        <taxon>Bacteria</taxon>
        <taxon>Bacillati</taxon>
        <taxon>Actinomycetota</taxon>
        <taxon>Rubrobacteria</taxon>
        <taxon>Rubrobacterales</taxon>
        <taxon>Rubrobacteraceae</taxon>
        <taxon>Rubrobacter</taxon>
    </lineage>
</organism>
<keyword evidence="2" id="KW-1185">Reference proteome</keyword>
<name>A0A510HLP1_9ACTN</name>
<dbReference type="EMBL" id="AP019791">
    <property type="protein sequence ID" value="BBL79337.1"/>
    <property type="molecule type" value="Genomic_DNA"/>
</dbReference>
<dbReference type="Proteomes" id="UP000318065">
    <property type="component" value="Chromosome"/>
</dbReference>
<evidence type="ECO:0000313" key="2">
    <source>
        <dbReference type="Proteomes" id="UP000318065"/>
    </source>
</evidence>
<dbReference type="GO" id="GO:0001517">
    <property type="term" value="F:N-acetylglucosamine 6-O-sulfotransferase activity"/>
    <property type="evidence" value="ECO:0007669"/>
    <property type="project" value="TreeGrafter"/>
</dbReference>
<dbReference type="InterPro" id="IPR027417">
    <property type="entry name" value="P-loop_NTPase"/>
</dbReference>
<sequence>MNASVNVLYIGGSGRSGSTILARTLGRAPGFFDAGELWQLWDRGLLHNELCGCGEPFGSCPFWTAVGREAFGGWRNVDAERMASFKPLLRRLRYLPHYLALAGAGVRTRKVEEMLGELGPALERLYRALREVSGACVVVDSSKRFSYAAVLGSLPSVEVRAVHLVRDSRAVAHSWSRSKVRPEAGGSSMPRLGPLKASRTWSLQNLQQVLLPLSGGVRACARLRYEDFVREPASSLRKTLRELGLEADLRFIRGREVPLSRGHTVSGNPARFESGGVELSPDEAWRERMRAGDRALVTALTAPLLAGYGYPLVGRGYEGCRS</sequence>
<gene>
    <name evidence="1" type="ORF">RxyAA322_11910</name>
</gene>
<proteinExistence type="predicted"/>
<accession>A0A510HLP1</accession>
<dbReference type="GO" id="GO:0006790">
    <property type="term" value="P:sulfur compound metabolic process"/>
    <property type="evidence" value="ECO:0007669"/>
    <property type="project" value="TreeGrafter"/>
</dbReference>
<dbReference type="Gene3D" id="3.40.50.300">
    <property type="entry name" value="P-loop containing nucleotide triphosphate hydrolases"/>
    <property type="match status" value="1"/>
</dbReference>
<dbReference type="PANTHER" id="PTHR10704:SF44">
    <property type="entry name" value="LD35051P-RELATED"/>
    <property type="match status" value="1"/>
</dbReference>
<keyword evidence="1" id="KW-0808">Transferase</keyword>
<protein>
    <submittedName>
        <fullName evidence="1">Sulfotransferase</fullName>
    </submittedName>
</protein>
<evidence type="ECO:0000313" key="1">
    <source>
        <dbReference type="EMBL" id="BBL79337.1"/>
    </source>
</evidence>
<dbReference type="PANTHER" id="PTHR10704">
    <property type="entry name" value="CARBOHYDRATE SULFOTRANSFERASE"/>
    <property type="match status" value="1"/>
</dbReference>
<dbReference type="AlphaFoldDB" id="A0A510HLP1"/>